<dbReference type="WBParaSite" id="ALUE_0000088601-mRNA-1">
    <property type="protein sequence ID" value="ALUE_0000088601-mRNA-1"/>
    <property type="gene ID" value="ALUE_0000088601"/>
</dbReference>
<dbReference type="Gene3D" id="6.10.250.940">
    <property type="match status" value="1"/>
</dbReference>
<comment type="similarity">
    <text evidence="1">Belongs to the peptidase S10 family.</text>
</comment>
<evidence type="ECO:0000313" key="3">
    <source>
        <dbReference type="WBParaSite" id="ALUE_0000088601-mRNA-1"/>
    </source>
</evidence>
<evidence type="ECO:0000256" key="1">
    <source>
        <dbReference type="ARBA" id="ARBA00009431"/>
    </source>
</evidence>
<protein>
    <submittedName>
        <fullName evidence="3">LORF2 protein</fullName>
    </submittedName>
</protein>
<dbReference type="GO" id="GO:0004185">
    <property type="term" value="F:serine-type carboxypeptidase activity"/>
    <property type="evidence" value="ECO:0007669"/>
    <property type="project" value="InterPro"/>
</dbReference>
<accession>A0A0M3HH91</accession>
<proteinExistence type="inferred from homology"/>
<dbReference type="Pfam" id="PF00450">
    <property type="entry name" value="Peptidase_S10"/>
    <property type="match status" value="1"/>
</dbReference>
<dbReference type="AlphaFoldDB" id="A0A0M3HH91"/>
<dbReference type="InterPro" id="IPR001563">
    <property type="entry name" value="Peptidase_S10"/>
</dbReference>
<keyword evidence="2" id="KW-1185">Reference proteome</keyword>
<dbReference type="SUPFAM" id="SSF53474">
    <property type="entry name" value="alpha/beta-Hydrolases"/>
    <property type="match status" value="1"/>
</dbReference>
<sequence length="132" mass="15453">NSDVDTCDFYGQVVWDIKTSKTTQLVDTCWTLVKQFYELPGNYDPYNFYQDCYQTISLRKAANFHRRAILAEAKALNTVADLNYDSTDSQNGFPCWDDDVTHVYLNELEVMKALHIDDAWIQGRRIHWEVCK</sequence>
<reference evidence="3" key="1">
    <citation type="submission" date="2017-02" db="UniProtKB">
        <authorList>
            <consortium name="WormBaseParasite"/>
        </authorList>
    </citation>
    <scope>IDENTIFICATION</scope>
</reference>
<organism evidence="2 3">
    <name type="scientific">Ascaris lumbricoides</name>
    <name type="common">Giant roundworm</name>
    <dbReference type="NCBI Taxonomy" id="6252"/>
    <lineage>
        <taxon>Eukaryota</taxon>
        <taxon>Metazoa</taxon>
        <taxon>Ecdysozoa</taxon>
        <taxon>Nematoda</taxon>
        <taxon>Chromadorea</taxon>
        <taxon>Rhabditida</taxon>
        <taxon>Spirurina</taxon>
        <taxon>Ascaridomorpha</taxon>
        <taxon>Ascaridoidea</taxon>
        <taxon>Ascarididae</taxon>
        <taxon>Ascaris</taxon>
    </lineage>
</organism>
<evidence type="ECO:0000313" key="2">
    <source>
        <dbReference type="Proteomes" id="UP000036681"/>
    </source>
</evidence>
<name>A0A0M3HH91_ASCLU</name>
<dbReference type="Proteomes" id="UP000036681">
    <property type="component" value="Unplaced"/>
</dbReference>
<dbReference type="GO" id="GO:0006508">
    <property type="term" value="P:proteolysis"/>
    <property type="evidence" value="ECO:0007669"/>
    <property type="project" value="InterPro"/>
</dbReference>
<dbReference type="InterPro" id="IPR029058">
    <property type="entry name" value="AB_hydrolase_fold"/>
</dbReference>